<evidence type="ECO:0000313" key="2">
    <source>
        <dbReference type="EMBL" id="CAI2381453.1"/>
    </source>
</evidence>
<protein>
    <submittedName>
        <fullName evidence="2">Uncharacterized protein</fullName>
    </submittedName>
</protein>
<evidence type="ECO:0000256" key="1">
    <source>
        <dbReference type="SAM" id="MobiDB-lite"/>
    </source>
</evidence>
<gene>
    <name evidence="2" type="ORF">ECRASSUSDP1_LOCUS22909</name>
</gene>
<sequence>MRSRRNRRRPNSTVPGRISKRAEKERGRVTQIRKMKGSYSRRRRILETTHSSQFQTSSVGESIGLKNPKFLRSQHNISQNFEFQNLKQIKSMNHSPIKQNNFMPNSTQSAFSSSKGFTNFEKKQYLNYSTINTTKYKNIANNSTISAFTHKENMESKQSLSKLTQSRPKSKKDTISHAKLAFLIQNRGRDIKNAYKELSKINSLNDDSNMKKIPNNKESKISIGHHPSTFCINIFQKTSPLTIHMEISPCTKLEIQCIPSSANVSCQVKPNKIIIEEKGPVFSCKVVIFVIISEINCFVLLNPVFAKEVIQEQTDNFLVDNANLDTKKWNYTASDKLNDKIESIVCDDRDVSNLKREIHNIRQRRARMQQDDAENYLEINKVQLLNHCALETHKRDNMPKVQALFSLKAKLKKEFIWKSSQQKKRKMLNRWDEYKKSKMEEKKKNRLLQKLSSWVKSWFLLYTRHESIKTIFGKLMKKKRQDEYARIKYMAIVTIYLRIRQYKNKLGRTLDQRIQGYAKQTITAASSFCSNFYQERAKEVLYQFLSNRNSQIQLMDKFRFHTDVITHLQRSVRSFIQRKRVKVHHILKLIDIELKEFFSCVKKKKPKLNKKNKKVVFDYSKVSDTNKLRVVYDYLKFRYNIYGMKFYNYWKIQHPNFDPSEMIHVLKNQTLQLHQELFHSFSGPELEYIEEIKIKKKVPSNASPQMKVVTIMKKKKTLKKSSLKKPHKIRDDLSEKQHLHNLLENLIHECEDLAKSITAKANFVINQLSQKPDLPKYEYIPSKQEVRILILQMIRRQAKMKDLLMFSGS</sequence>
<comment type="caution">
    <text evidence="2">The sequence shown here is derived from an EMBL/GenBank/DDBJ whole genome shotgun (WGS) entry which is preliminary data.</text>
</comment>
<name>A0AAD1XYW3_EUPCR</name>
<accession>A0AAD1XYW3</accession>
<dbReference type="EMBL" id="CAMPGE010023521">
    <property type="protein sequence ID" value="CAI2381453.1"/>
    <property type="molecule type" value="Genomic_DNA"/>
</dbReference>
<reference evidence="2" key="1">
    <citation type="submission" date="2023-07" db="EMBL/GenBank/DDBJ databases">
        <authorList>
            <consortium name="AG Swart"/>
            <person name="Singh M."/>
            <person name="Singh A."/>
            <person name="Seah K."/>
            <person name="Emmerich C."/>
        </authorList>
    </citation>
    <scope>NUCLEOTIDE SEQUENCE</scope>
    <source>
        <strain evidence="2">DP1</strain>
    </source>
</reference>
<evidence type="ECO:0000313" key="3">
    <source>
        <dbReference type="Proteomes" id="UP001295684"/>
    </source>
</evidence>
<dbReference type="AlphaFoldDB" id="A0AAD1XYW3"/>
<keyword evidence="3" id="KW-1185">Reference proteome</keyword>
<feature type="region of interest" description="Disordered" evidence="1">
    <location>
        <begin position="152"/>
        <end position="172"/>
    </location>
</feature>
<proteinExistence type="predicted"/>
<organism evidence="2 3">
    <name type="scientific">Euplotes crassus</name>
    <dbReference type="NCBI Taxonomy" id="5936"/>
    <lineage>
        <taxon>Eukaryota</taxon>
        <taxon>Sar</taxon>
        <taxon>Alveolata</taxon>
        <taxon>Ciliophora</taxon>
        <taxon>Intramacronucleata</taxon>
        <taxon>Spirotrichea</taxon>
        <taxon>Hypotrichia</taxon>
        <taxon>Euplotida</taxon>
        <taxon>Euplotidae</taxon>
        <taxon>Moneuplotes</taxon>
    </lineage>
</organism>
<feature type="compositionally biased region" description="Polar residues" evidence="1">
    <location>
        <begin position="156"/>
        <end position="167"/>
    </location>
</feature>
<dbReference type="Proteomes" id="UP001295684">
    <property type="component" value="Unassembled WGS sequence"/>
</dbReference>